<comment type="caution">
    <text evidence="1">The sequence shown here is derived from an EMBL/GenBank/DDBJ whole genome shotgun (WGS) entry which is preliminary data.</text>
</comment>
<name>A0ACB9XHB3_CHAAC</name>
<evidence type="ECO:0000313" key="2">
    <source>
        <dbReference type="Proteomes" id="UP001057452"/>
    </source>
</evidence>
<gene>
    <name evidence="1" type="ORF">KUCAC02_021323</name>
</gene>
<accession>A0ACB9XHB3</accession>
<protein>
    <submittedName>
        <fullName evidence="1">Uncharacterized protein</fullName>
    </submittedName>
</protein>
<reference evidence="1" key="1">
    <citation type="submission" date="2022-05" db="EMBL/GenBank/DDBJ databases">
        <title>Chromosome-level genome of Chaenocephalus aceratus.</title>
        <authorList>
            <person name="Park H."/>
        </authorList>
    </citation>
    <scope>NUCLEOTIDE SEQUENCE</scope>
    <source>
        <strain evidence="1">KU_202001</strain>
    </source>
</reference>
<dbReference type="Proteomes" id="UP001057452">
    <property type="component" value="Chromosome 6"/>
</dbReference>
<dbReference type="EMBL" id="CM043790">
    <property type="protein sequence ID" value="KAI4825644.1"/>
    <property type="molecule type" value="Genomic_DNA"/>
</dbReference>
<evidence type="ECO:0000313" key="1">
    <source>
        <dbReference type="EMBL" id="KAI4825644.1"/>
    </source>
</evidence>
<sequence length="52" mass="5838">AGQPQAKLNRPKNPHARLDVLCVVRRVNGRQEPATEGGEHLKRGARVKGVWW</sequence>
<organism evidence="1 2">
    <name type="scientific">Chaenocephalus aceratus</name>
    <name type="common">Blackfin icefish</name>
    <name type="synonym">Chaenichthys aceratus</name>
    <dbReference type="NCBI Taxonomy" id="36190"/>
    <lineage>
        <taxon>Eukaryota</taxon>
        <taxon>Metazoa</taxon>
        <taxon>Chordata</taxon>
        <taxon>Craniata</taxon>
        <taxon>Vertebrata</taxon>
        <taxon>Euteleostomi</taxon>
        <taxon>Actinopterygii</taxon>
        <taxon>Neopterygii</taxon>
        <taxon>Teleostei</taxon>
        <taxon>Neoteleostei</taxon>
        <taxon>Acanthomorphata</taxon>
        <taxon>Eupercaria</taxon>
        <taxon>Perciformes</taxon>
        <taxon>Notothenioidei</taxon>
        <taxon>Channichthyidae</taxon>
        <taxon>Chaenocephalus</taxon>
    </lineage>
</organism>
<feature type="non-terminal residue" evidence="1">
    <location>
        <position position="1"/>
    </location>
</feature>
<keyword evidence="2" id="KW-1185">Reference proteome</keyword>
<feature type="non-terminal residue" evidence="1">
    <location>
        <position position="52"/>
    </location>
</feature>
<proteinExistence type="predicted"/>